<evidence type="ECO:0000256" key="17">
    <source>
        <dbReference type="SAM" id="MobiDB-lite"/>
    </source>
</evidence>
<evidence type="ECO:0000256" key="14">
    <source>
        <dbReference type="ARBA" id="ARBA00060003"/>
    </source>
</evidence>
<dbReference type="SUPFAM" id="SSF140586">
    <property type="entry name" value="Dcp2 domain-like"/>
    <property type="match status" value="1"/>
</dbReference>
<dbReference type="Gene3D" id="3.90.79.10">
    <property type="entry name" value="Nucleoside Triphosphate Pyrophosphohydrolase"/>
    <property type="match status" value="1"/>
</dbReference>
<keyword evidence="12" id="KW-0539">Nucleus</keyword>
<evidence type="ECO:0000256" key="7">
    <source>
        <dbReference type="ARBA" id="ARBA00022553"/>
    </source>
</evidence>
<feature type="compositionally biased region" description="Polar residues" evidence="17">
    <location>
        <begin position="256"/>
        <end position="273"/>
    </location>
</feature>
<feature type="region of interest" description="Disordered" evidence="17">
    <location>
        <begin position="253"/>
        <end position="302"/>
    </location>
</feature>
<evidence type="ECO:0000256" key="10">
    <source>
        <dbReference type="ARBA" id="ARBA00022884"/>
    </source>
</evidence>
<evidence type="ECO:0000256" key="1">
    <source>
        <dbReference type="ARBA" id="ARBA00001936"/>
    </source>
</evidence>
<feature type="domain" description="Nudix hydrolase" evidence="18">
    <location>
        <begin position="105"/>
        <end position="243"/>
    </location>
</feature>
<proteinExistence type="inferred from homology"/>
<dbReference type="FunFam" id="1.10.10.1050:FF:000001">
    <property type="entry name" value="M7GpppN-mRNA hydrolase isoform 2"/>
    <property type="match status" value="1"/>
</dbReference>
<evidence type="ECO:0000313" key="20">
    <source>
        <dbReference type="Proteomes" id="UP001209878"/>
    </source>
</evidence>
<evidence type="ECO:0000256" key="4">
    <source>
        <dbReference type="ARBA" id="ARBA00004201"/>
    </source>
</evidence>
<dbReference type="GO" id="GO:0003723">
    <property type="term" value="F:RNA binding"/>
    <property type="evidence" value="ECO:0007669"/>
    <property type="project" value="UniProtKB-KW"/>
</dbReference>
<dbReference type="Pfam" id="PF00293">
    <property type="entry name" value="NUDIX"/>
    <property type="match status" value="1"/>
</dbReference>
<dbReference type="SMART" id="SM01125">
    <property type="entry name" value="DCP2"/>
    <property type="match status" value="1"/>
</dbReference>
<dbReference type="Proteomes" id="UP001209878">
    <property type="component" value="Unassembled WGS sequence"/>
</dbReference>
<feature type="compositionally biased region" description="Polar residues" evidence="17">
    <location>
        <begin position="340"/>
        <end position="370"/>
    </location>
</feature>
<keyword evidence="11" id="KW-0464">Manganese</keyword>
<evidence type="ECO:0000256" key="11">
    <source>
        <dbReference type="ARBA" id="ARBA00023211"/>
    </source>
</evidence>
<dbReference type="InterPro" id="IPR000086">
    <property type="entry name" value="NUDIX_hydrolase_dom"/>
</dbReference>
<dbReference type="PANTHER" id="PTHR23114">
    <property type="entry name" value="M7GPPPN-MRNA HYDROLASE"/>
    <property type="match status" value="1"/>
</dbReference>
<keyword evidence="10" id="KW-0694">RNA-binding</keyword>
<dbReference type="CDD" id="cd03672">
    <property type="entry name" value="NUDIX_Dcp2p_Nudt20"/>
    <property type="match status" value="1"/>
</dbReference>
<dbReference type="PANTHER" id="PTHR23114:SF17">
    <property type="entry name" value="M7GPPPN-MRNA HYDROLASE"/>
    <property type="match status" value="1"/>
</dbReference>
<evidence type="ECO:0000259" key="18">
    <source>
        <dbReference type="PROSITE" id="PS51462"/>
    </source>
</evidence>
<comment type="cofactor">
    <cofactor evidence="2">
        <name>Mg(2+)</name>
        <dbReference type="ChEBI" id="CHEBI:18420"/>
    </cofactor>
</comment>
<dbReference type="PROSITE" id="PS51462">
    <property type="entry name" value="NUDIX"/>
    <property type="match status" value="1"/>
</dbReference>
<dbReference type="EMBL" id="JAODUO010000531">
    <property type="protein sequence ID" value="KAK2178719.1"/>
    <property type="molecule type" value="Genomic_DNA"/>
</dbReference>
<reference evidence="19" key="1">
    <citation type="journal article" date="2023" name="Mol. Biol. Evol.">
        <title>Third-Generation Sequencing Reveals the Adaptive Role of the Epigenome in Three Deep-Sea Polychaetes.</title>
        <authorList>
            <person name="Perez M."/>
            <person name="Aroh O."/>
            <person name="Sun Y."/>
            <person name="Lan Y."/>
            <person name="Juniper S.K."/>
            <person name="Young C.R."/>
            <person name="Angers B."/>
            <person name="Qian P.Y."/>
        </authorList>
    </citation>
    <scope>NUCLEOTIDE SEQUENCE</scope>
    <source>
        <strain evidence="19">R07B-5</strain>
    </source>
</reference>
<sequence>MDAPGTPHSSSMPSCQKIPANIMDDLCSRFIINIPEGERHDLIRVFFQIELAHWFYLDFYCQGNPDLKGCGIKDFSALIFQHCPTLTDHANNVDKILESWREYKMAVPTYGAIILDPTLKHCLLVQGYWAKASWGFPKGKVNEDESCMECAIREVLEETGFDIRPQVEPQAFIEYRMNEQVNRLYIVPGVSMETDFEPRTRNEIKHLQWFRLDWLPAHKKDTVCKQQYGLNPNSFFMVIPFVKSLRKWIAKKQGKSDSQQAESDSTPAKSAKQSKGRDAKESMPEGKSLTEKQRQKQQSQFAQQMQNEFYEYLQHKDVSVTGTSQAMTRPKSGGREQKGKSSSPPRSQKTPGGKSASQKLSTSGAKSQVQILKRDGTMAGATRRSLSAQFTDANSSPVGGQLLQPLGQDGFFSTTWANFSLDTNAVMAAMFPVIPPLLNLPPPHFIRVTPTH</sequence>
<dbReference type="GO" id="GO:0140933">
    <property type="term" value="F:5'-(N(7)-methylguanosine 5'-triphospho)-[mRNA] hydrolase activity"/>
    <property type="evidence" value="ECO:0007669"/>
    <property type="project" value="UniProtKB-EC"/>
</dbReference>
<dbReference type="Pfam" id="PF05026">
    <property type="entry name" value="DCP2"/>
    <property type="match status" value="1"/>
</dbReference>
<keyword evidence="6" id="KW-0963">Cytoplasm</keyword>
<dbReference type="FunFam" id="3.90.79.10:FF:000003">
    <property type="entry name" value="M7GpppN-mRNA hydrolase isoform 2"/>
    <property type="match status" value="1"/>
</dbReference>
<dbReference type="GO" id="GO:0005634">
    <property type="term" value="C:nucleus"/>
    <property type="evidence" value="ECO:0007669"/>
    <property type="project" value="UniProtKB-SubCell"/>
</dbReference>
<dbReference type="GO" id="GO:0030145">
    <property type="term" value="F:manganese ion binding"/>
    <property type="evidence" value="ECO:0007669"/>
    <property type="project" value="InterPro"/>
</dbReference>
<dbReference type="InterPro" id="IPR007722">
    <property type="entry name" value="DCP2_BoxA"/>
</dbReference>
<feature type="region of interest" description="Disordered" evidence="17">
    <location>
        <begin position="320"/>
        <end position="378"/>
    </location>
</feature>
<name>A0AAD9NTD4_RIDPI</name>
<evidence type="ECO:0000256" key="16">
    <source>
        <dbReference type="ARBA" id="ARBA00078183"/>
    </source>
</evidence>
<dbReference type="InterPro" id="IPR044099">
    <property type="entry name" value="Dcp2_NUDIX"/>
</dbReference>
<dbReference type="GO" id="GO:0000932">
    <property type="term" value="C:P-body"/>
    <property type="evidence" value="ECO:0007669"/>
    <property type="project" value="UniProtKB-SubCell"/>
</dbReference>
<dbReference type="Gene3D" id="1.10.10.1050">
    <property type="entry name" value="Dcp2, box A domain"/>
    <property type="match status" value="1"/>
</dbReference>
<dbReference type="SUPFAM" id="SSF55811">
    <property type="entry name" value="Nudix"/>
    <property type="match status" value="1"/>
</dbReference>
<comment type="function">
    <text evidence="14">Decapping metalloenzyme that catalyzes the cleavage of the cap structure on mRNAs. Removes the 7-methyl guanine cap structure from mRNA molecules, yielding a 5'-phosphorylated mRNA fragment and 7m-GDP. Necessary for the degradation of mRNAs, both in normal mRNA turnover and in nonsense-mediated mRNA decay. Plays a role in replication-dependent histone mRNA degradation. Has higher activity towards mRNAs that lack a poly(A) tail. Has no activity towards a cap structure lacking an RNA moiety. The presence of a N(6)-methyladenosine methylation at the second transcribed position of mRNAs (N(6),2'-O-dimethyladenosine cap; m6A(m)) provides resistance to DCP2-mediated decapping. Blocks autophagy in nutrient-rich conditions by repressing the expression of ATG-related genes through degradation of their transcripts.</text>
</comment>
<evidence type="ECO:0000256" key="2">
    <source>
        <dbReference type="ARBA" id="ARBA00001946"/>
    </source>
</evidence>
<organism evidence="19 20">
    <name type="scientific">Ridgeia piscesae</name>
    <name type="common">Tubeworm</name>
    <dbReference type="NCBI Taxonomy" id="27915"/>
    <lineage>
        <taxon>Eukaryota</taxon>
        <taxon>Metazoa</taxon>
        <taxon>Spiralia</taxon>
        <taxon>Lophotrochozoa</taxon>
        <taxon>Annelida</taxon>
        <taxon>Polychaeta</taxon>
        <taxon>Sedentaria</taxon>
        <taxon>Canalipalpata</taxon>
        <taxon>Sabellida</taxon>
        <taxon>Siboglinidae</taxon>
        <taxon>Ridgeia</taxon>
    </lineage>
</organism>
<dbReference type="InterPro" id="IPR020084">
    <property type="entry name" value="NUDIX_hydrolase_CS"/>
</dbReference>
<accession>A0AAD9NTD4</accession>
<evidence type="ECO:0000256" key="15">
    <source>
        <dbReference type="ARBA" id="ARBA00068566"/>
    </source>
</evidence>
<comment type="subcellular location">
    <subcellularLocation>
        <location evidence="4">Cytoplasm</location>
        <location evidence="4">P-body</location>
    </subcellularLocation>
    <subcellularLocation>
        <location evidence="3">Nucleus</location>
    </subcellularLocation>
</comment>
<evidence type="ECO:0000256" key="5">
    <source>
        <dbReference type="ARBA" id="ARBA00005279"/>
    </source>
</evidence>
<evidence type="ECO:0000256" key="6">
    <source>
        <dbReference type="ARBA" id="ARBA00022490"/>
    </source>
</evidence>
<evidence type="ECO:0000256" key="8">
    <source>
        <dbReference type="ARBA" id="ARBA00022723"/>
    </source>
</evidence>
<protein>
    <recommendedName>
        <fullName evidence="15">m7GpppN-mRNA hydrolase</fullName>
    </recommendedName>
    <alternativeName>
        <fullName evidence="16">mRNA-decapping enzyme 2</fullName>
    </alternativeName>
</protein>
<keyword evidence="20" id="KW-1185">Reference proteome</keyword>
<evidence type="ECO:0000313" key="19">
    <source>
        <dbReference type="EMBL" id="KAK2178719.1"/>
    </source>
</evidence>
<comment type="catalytic activity">
    <reaction evidence="13">
        <text>a 5'-end (N(7)-methyl 5'-triphosphoguanosine)-ribonucleoside in mRNA + H2O = N(7)-methyl-GDP + a 5'-end phospho-ribonucleoside in mRNA + 2 H(+)</text>
        <dbReference type="Rhea" id="RHEA:67484"/>
        <dbReference type="Rhea" id="RHEA-COMP:15692"/>
        <dbReference type="Rhea" id="RHEA-COMP:17167"/>
        <dbReference type="ChEBI" id="CHEBI:15377"/>
        <dbReference type="ChEBI" id="CHEBI:15378"/>
        <dbReference type="ChEBI" id="CHEBI:63714"/>
        <dbReference type="ChEBI" id="CHEBI:138282"/>
        <dbReference type="ChEBI" id="CHEBI:156461"/>
        <dbReference type="EC" id="3.6.1.62"/>
    </reaction>
    <physiologicalReaction direction="left-to-right" evidence="13">
        <dbReference type="Rhea" id="RHEA:67485"/>
    </physiologicalReaction>
</comment>
<evidence type="ECO:0000256" key="12">
    <source>
        <dbReference type="ARBA" id="ARBA00023242"/>
    </source>
</evidence>
<dbReference type="InterPro" id="IPR036189">
    <property type="entry name" value="DCP2_BoxA_sf"/>
</dbReference>
<keyword evidence="8" id="KW-0479">Metal-binding</keyword>
<dbReference type="InterPro" id="IPR015797">
    <property type="entry name" value="NUDIX_hydrolase-like_dom_sf"/>
</dbReference>
<dbReference type="PROSITE" id="PS00893">
    <property type="entry name" value="NUDIX_BOX"/>
    <property type="match status" value="1"/>
</dbReference>
<dbReference type="GO" id="GO:0000184">
    <property type="term" value="P:nuclear-transcribed mRNA catabolic process, nonsense-mediated decay"/>
    <property type="evidence" value="ECO:0007669"/>
    <property type="project" value="InterPro"/>
</dbReference>
<feature type="compositionally biased region" description="Basic and acidic residues" evidence="17">
    <location>
        <begin position="275"/>
        <end position="294"/>
    </location>
</feature>
<comment type="caution">
    <text evidence="19">The sequence shown here is derived from an EMBL/GenBank/DDBJ whole genome shotgun (WGS) entry which is preliminary data.</text>
</comment>
<comment type="cofactor">
    <cofactor evidence="1">
        <name>Mn(2+)</name>
        <dbReference type="ChEBI" id="CHEBI:29035"/>
    </cofactor>
</comment>
<evidence type="ECO:0000256" key="9">
    <source>
        <dbReference type="ARBA" id="ARBA00022801"/>
    </source>
</evidence>
<keyword evidence="9" id="KW-0378">Hydrolase</keyword>
<evidence type="ECO:0000256" key="13">
    <source>
        <dbReference type="ARBA" id="ARBA00047661"/>
    </source>
</evidence>
<dbReference type="AlphaFoldDB" id="A0AAD9NTD4"/>
<dbReference type="GO" id="GO:0000290">
    <property type="term" value="P:deadenylation-dependent decapping of nuclear-transcribed mRNA"/>
    <property type="evidence" value="ECO:0007669"/>
    <property type="project" value="InterPro"/>
</dbReference>
<evidence type="ECO:0000256" key="3">
    <source>
        <dbReference type="ARBA" id="ARBA00004123"/>
    </source>
</evidence>
<gene>
    <name evidence="19" type="ORF">NP493_532g02033</name>
</gene>
<keyword evidence="7" id="KW-0597">Phosphoprotein</keyword>
<comment type="similarity">
    <text evidence="5">Belongs to the Nudix hydrolase family. DCP2 subfamily.</text>
</comment>